<dbReference type="GO" id="GO:0009055">
    <property type="term" value="F:electron transfer activity"/>
    <property type="evidence" value="ECO:0007669"/>
    <property type="project" value="InterPro"/>
</dbReference>
<dbReference type="EMBL" id="LABZ01000432">
    <property type="protein sequence ID" value="KMO27400.1"/>
    <property type="molecule type" value="Genomic_DNA"/>
</dbReference>
<evidence type="ECO:0000313" key="3">
    <source>
        <dbReference type="EMBL" id="KMO27400.1"/>
    </source>
</evidence>
<evidence type="ECO:0000313" key="4">
    <source>
        <dbReference type="Proteomes" id="UP000036449"/>
    </source>
</evidence>
<comment type="caution">
    <text evidence="3">The sequence shown here is derived from an EMBL/GenBank/DDBJ whole genome shotgun (WGS) entry which is preliminary data.</text>
</comment>
<organism evidence="3 4">
    <name type="scientific">Methylobacterium tarhaniae</name>
    <dbReference type="NCBI Taxonomy" id="1187852"/>
    <lineage>
        <taxon>Bacteria</taxon>
        <taxon>Pseudomonadati</taxon>
        <taxon>Pseudomonadota</taxon>
        <taxon>Alphaproteobacteria</taxon>
        <taxon>Hyphomicrobiales</taxon>
        <taxon>Methylobacteriaceae</taxon>
        <taxon>Methylobacterium</taxon>
    </lineage>
</organism>
<protein>
    <recommendedName>
        <fullName evidence="5">Cytochrome c domain-containing protein</fullName>
    </recommendedName>
</protein>
<feature type="chain" id="PRO_5005281039" description="Cytochrome c domain-containing protein" evidence="2">
    <location>
        <begin position="21"/>
        <end position="164"/>
    </location>
</feature>
<evidence type="ECO:0008006" key="5">
    <source>
        <dbReference type="Google" id="ProtNLM"/>
    </source>
</evidence>
<dbReference type="SUPFAM" id="SSF46626">
    <property type="entry name" value="Cytochrome c"/>
    <property type="match status" value="1"/>
</dbReference>
<feature type="signal peptide" evidence="2">
    <location>
        <begin position="1"/>
        <end position="20"/>
    </location>
</feature>
<name>A0A0J6RX20_9HYPH</name>
<sequence length="164" mass="16856">MRLAASRIVALLGLAVPVLAPGLAAGQADPETLFVSGSRGVPAVPGGRPPVLPGCRDCHGRDGAGGREGGAIVPPITRSALARATLARPAYDEAAFAVALRDGTGAGGRRLQALMPRYPLGRDEAGALGPHLERPEARERPRVVPRPTHRRVVPASGPPLSATR</sequence>
<gene>
    <name evidence="3" type="ORF">VQ03_30555</name>
</gene>
<dbReference type="Proteomes" id="UP000036449">
    <property type="component" value="Unassembled WGS sequence"/>
</dbReference>
<dbReference type="InterPro" id="IPR036909">
    <property type="entry name" value="Cyt_c-like_dom_sf"/>
</dbReference>
<evidence type="ECO:0000256" key="1">
    <source>
        <dbReference type="SAM" id="MobiDB-lite"/>
    </source>
</evidence>
<dbReference type="RefSeq" id="WP_048454686.1">
    <property type="nucleotide sequence ID" value="NZ_LABZ01000432.1"/>
</dbReference>
<accession>A0A0J6RX20</accession>
<keyword evidence="2" id="KW-0732">Signal</keyword>
<feature type="non-terminal residue" evidence="3">
    <location>
        <position position="164"/>
    </location>
</feature>
<dbReference type="GO" id="GO:0020037">
    <property type="term" value="F:heme binding"/>
    <property type="evidence" value="ECO:0007669"/>
    <property type="project" value="InterPro"/>
</dbReference>
<keyword evidence="4" id="KW-1185">Reference proteome</keyword>
<proteinExistence type="predicted"/>
<reference evidence="3 4" key="1">
    <citation type="submission" date="2015-03" db="EMBL/GenBank/DDBJ databases">
        <title>Genome sequencing of Methylobacterium tarhaniae DSM 25844.</title>
        <authorList>
            <person name="Chaudhry V."/>
            <person name="Patil P.B."/>
        </authorList>
    </citation>
    <scope>NUCLEOTIDE SEQUENCE [LARGE SCALE GENOMIC DNA]</scope>
    <source>
        <strain evidence="3 4">DSM 25844</strain>
    </source>
</reference>
<dbReference type="PATRIC" id="fig|1187852.3.peg.5055"/>
<feature type="compositionally biased region" description="Basic and acidic residues" evidence="1">
    <location>
        <begin position="125"/>
        <end position="142"/>
    </location>
</feature>
<feature type="region of interest" description="Disordered" evidence="1">
    <location>
        <begin position="125"/>
        <end position="164"/>
    </location>
</feature>
<evidence type="ECO:0000256" key="2">
    <source>
        <dbReference type="SAM" id="SignalP"/>
    </source>
</evidence>
<dbReference type="AlphaFoldDB" id="A0A0J6RX20"/>